<dbReference type="EMBL" id="JADBDZ010000001">
    <property type="protein sequence ID" value="MBE1530791.1"/>
    <property type="molecule type" value="Genomic_DNA"/>
</dbReference>
<comment type="caution">
    <text evidence="3">The sequence shown here is derived from an EMBL/GenBank/DDBJ whole genome shotgun (WGS) entry which is preliminary data.</text>
</comment>
<sequence>MIEPKGTSEFVTVGGLRHHLLRYGDAGDPLMIVPGITSPALTAEFVALDLARDHRVHVLDVRGRGKSDTPPTGNYTLRHYADDLAGVIDALGLGDPIVVGHSMGARIAAARHVLHGARGPLVLADPPLSGPGRGPYPTSREAFRAQLDEARRGTTPDEMRRFYPKWPERELLIRAQELPSCDETAVRETHEGFETEDFFPYWERIGRPAVLIRGGASPVVTEAGAAELRRTNPDVPVVDVPGAGHMIPWDEFDGFVTAVRTFLQENRTMGGPR</sequence>
<name>A0ABR9JK66_9ACTN</name>
<dbReference type="InterPro" id="IPR000073">
    <property type="entry name" value="AB_hydrolase_1"/>
</dbReference>
<dbReference type="InterPro" id="IPR050266">
    <property type="entry name" value="AB_hydrolase_sf"/>
</dbReference>
<dbReference type="PANTHER" id="PTHR43798:SF31">
    <property type="entry name" value="AB HYDROLASE SUPERFAMILY PROTEIN YCLE"/>
    <property type="match status" value="1"/>
</dbReference>
<dbReference type="Proteomes" id="UP000627838">
    <property type="component" value="Unassembled WGS sequence"/>
</dbReference>
<dbReference type="InterPro" id="IPR029058">
    <property type="entry name" value="AB_hydrolase_fold"/>
</dbReference>
<accession>A0ABR9JK66</accession>
<evidence type="ECO:0000259" key="2">
    <source>
        <dbReference type="Pfam" id="PF00561"/>
    </source>
</evidence>
<evidence type="ECO:0000256" key="1">
    <source>
        <dbReference type="ARBA" id="ARBA00022801"/>
    </source>
</evidence>
<keyword evidence="1 3" id="KW-0378">Hydrolase</keyword>
<evidence type="ECO:0000313" key="4">
    <source>
        <dbReference type="Proteomes" id="UP000627838"/>
    </source>
</evidence>
<reference evidence="3 4" key="1">
    <citation type="submission" date="2020-10" db="EMBL/GenBank/DDBJ databases">
        <title>Sequencing the genomes of 1000 actinobacteria strains.</title>
        <authorList>
            <person name="Klenk H.-P."/>
        </authorList>
    </citation>
    <scope>NUCLEOTIDE SEQUENCE [LARGE SCALE GENOMIC DNA]</scope>
    <source>
        <strain evidence="3 4">DSM 46744</strain>
    </source>
</reference>
<evidence type="ECO:0000313" key="3">
    <source>
        <dbReference type="EMBL" id="MBE1530791.1"/>
    </source>
</evidence>
<dbReference type="SUPFAM" id="SSF53474">
    <property type="entry name" value="alpha/beta-Hydrolases"/>
    <property type="match status" value="1"/>
</dbReference>
<dbReference type="RefSeq" id="WP_192757755.1">
    <property type="nucleotide sequence ID" value="NZ_JADBDZ010000001.1"/>
</dbReference>
<proteinExistence type="predicted"/>
<dbReference type="EC" id="3.5.1.106" evidence="3"/>
<dbReference type="GO" id="GO:0016787">
    <property type="term" value="F:hydrolase activity"/>
    <property type="evidence" value="ECO:0007669"/>
    <property type="project" value="UniProtKB-KW"/>
</dbReference>
<dbReference type="PANTHER" id="PTHR43798">
    <property type="entry name" value="MONOACYLGLYCEROL LIPASE"/>
    <property type="match status" value="1"/>
</dbReference>
<protein>
    <submittedName>
        <fullName evidence="3">N-formylmaleamate deformylase</fullName>
        <ecNumber evidence="3">3.5.1.106</ecNumber>
    </submittedName>
</protein>
<keyword evidence="4" id="KW-1185">Reference proteome</keyword>
<gene>
    <name evidence="3" type="ORF">H4W34_000624</name>
</gene>
<dbReference type="Pfam" id="PF00561">
    <property type="entry name" value="Abhydrolase_1"/>
    <property type="match status" value="1"/>
</dbReference>
<feature type="domain" description="AB hydrolase-1" evidence="2">
    <location>
        <begin position="29"/>
        <end position="251"/>
    </location>
</feature>
<organism evidence="3 4">
    <name type="scientific">Actinomadura algeriensis</name>
    <dbReference type="NCBI Taxonomy" id="1679523"/>
    <lineage>
        <taxon>Bacteria</taxon>
        <taxon>Bacillati</taxon>
        <taxon>Actinomycetota</taxon>
        <taxon>Actinomycetes</taxon>
        <taxon>Streptosporangiales</taxon>
        <taxon>Thermomonosporaceae</taxon>
        <taxon>Actinomadura</taxon>
    </lineage>
</organism>
<dbReference type="Gene3D" id="3.40.50.1820">
    <property type="entry name" value="alpha/beta hydrolase"/>
    <property type="match status" value="1"/>
</dbReference>